<feature type="region of interest" description="Disordered" evidence="7">
    <location>
        <begin position="368"/>
        <end position="387"/>
    </location>
</feature>
<keyword evidence="6 8" id="KW-0472">Membrane</keyword>
<keyword evidence="4" id="KW-0256">Endoplasmic reticulum</keyword>
<dbReference type="Proteomes" id="UP001357485">
    <property type="component" value="Unassembled WGS sequence"/>
</dbReference>
<feature type="transmembrane region" description="Helical" evidence="8">
    <location>
        <begin position="316"/>
        <end position="333"/>
    </location>
</feature>
<keyword evidence="10" id="KW-1185">Reference proteome</keyword>
<feature type="region of interest" description="Disordered" evidence="7">
    <location>
        <begin position="259"/>
        <end position="280"/>
    </location>
</feature>
<evidence type="ECO:0008006" key="11">
    <source>
        <dbReference type="Google" id="ProtNLM"/>
    </source>
</evidence>
<evidence type="ECO:0000256" key="7">
    <source>
        <dbReference type="SAM" id="MobiDB-lite"/>
    </source>
</evidence>
<feature type="region of interest" description="Disordered" evidence="7">
    <location>
        <begin position="109"/>
        <end position="169"/>
    </location>
</feature>
<feature type="transmembrane region" description="Helical" evidence="8">
    <location>
        <begin position="183"/>
        <end position="203"/>
    </location>
</feature>
<evidence type="ECO:0000256" key="6">
    <source>
        <dbReference type="ARBA" id="ARBA00023136"/>
    </source>
</evidence>
<dbReference type="PANTHER" id="PTHR15301">
    <property type="entry name" value="INSULIN-INDUCED GENE 1"/>
    <property type="match status" value="1"/>
</dbReference>
<evidence type="ECO:0000313" key="9">
    <source>
        <dbReference type="EMBL" id="KAK5131713.1"/>
    </source>
</evidence>
<evidence type="ECO:0000256" key="2">
    <source>
        <dbReference type="ARBA" id="ARBA00007475"/>
    </source>
</evidence>
<comment type="similarity">
    <text evidence="2">Belongs to the INSIG family.</text>
</comment>
<organism evidence="9 10">
    <name type="scientific">Cryomyces antarcticus</name>
    <dbReference type="NCBI Taxonomy" id="329879"/>
    <lineage>
        <taxon>Eukaryota</taxon>
        <taxon>Fungi</taxon>
        <taxon>Dikarya</taxon>
        <taxon>Ascomycota</taxon>
        <taxon>Pezizomycotina</taxon>
        <taxon>Dothideomycetes</taxon>
        <taxon>Dothideomycetes incertae sedis</taxon>
        <taxon>Cryomyces</taxon>
    </lineage>
</organism>
<evidence type="ECO:0000256" key="3">
    <source>
        <dbReference type="ARBA" id="ARBA00022692"/>
    </source>
</evidence>
<protein>
    <recommendedName>
        <fullName evidence="11">INSIG domain-containing protein</fullName>
    </recommendedName>
</protein>
<comment type="caution">
    <text evidence="9">The sequence shown here is derived from an EMBL/GenBank/DDBJ whole genome shotgun (WGS) entry which is preliminary data.</text>
</comment>
<keyword evidence="3 8" id="KW-0812">Transmembrane</keyword>
<proteinExistence type="inferred from homology"/>
<gene>
    <name evidence="9" type="ORF">LTR16_000498</name>
</gene>
<dbReference type="EMBL" id="JAVRRA010024630">
    <property type="protein sequence ID" value="KAK5131713.1"/>
    <property type="molecule type" value="Genomic_DNA"/>
</dbReference>
<reference evidence="9 10" key="1">
    <citation type="submission" date="2023-08" db="EMBL/GenBank/DDBJ databases">
        <title>Black Yeasts Isolated from many extreme environments.</title>
        <authorList>
            <person name="Coleine C."/>
            <person name="Stajich J.E."/>
            <person name="Selbmann L."/>
        </authorList>
    </citation>
    <scope>NUCLEOTIDE SEQUENCE [LARGE SCALE GENOMIC DNA]</scope>
    <source>
        <strain evidence="9 10">CCFEE 536</strain>
    </source>
</reference>
<evidence type="ECO:0000256" key="1">
    <source>
        <dbReference type="ARBA" id="ARBA00004477"/>
    </source>
</evidence>
<dbReference type="Pfam" id="PF07281">
    <property type="entry name" value="INSIG"/>
    <property type="match status" value="1"/>
</dbReference>
<evidence type="ECO:0000256" key="4">
    <source>
        <dbReference type="ARBA" id="ARBA00022824"/>
    </source>
</evidence>
<keyword evidence="5 8" id="KW-1133">Transmembrane helix</keyword>
<evidence type="ECO:0000256" key="5">
    <source>
        <dbReference type="ARBA" id="ARBA00022989"/>
    </source>
</evidence>
<evidence type="ECO:0000313" key="10">
    <source>
        <dbReference type="Proteomes" id="UP001357485"/>
    </source>
</evidence>
<feature type="transmembrane region" description="Helical" evidence="8">
    <location>
        <begin position="223"/>
        <end position="243"/>
    </location>
</feature>
<dbReference type="PANTHER" id="PTHR15301:SF3">
    <property type="entry name" value="PROTEIN NSG1-RELATED"/>
    <property type="match status" value="1"/>
</dbReference>
<evidence type="ECO:0000256" key="8">
    <source>
        <dbReference type="SAM" id="Phobius"/>
    </source>
</evidence>
<name>A0ABR0KUK2_9PEZI</name>
<feature type="transmembrane region" description="Helical" evidence="8">
    <location>
        <begin position="340"/>
        <end position="361"/>
    </location>
</feature>
<feature type="region of interest" description="Disordered" evidence="7">
    <location>
        <begin position="1"/>
        <end position="96"/>
    </location>
</feature>
<dbReference type="InterPro" id="IPR025929">
    <property type="entry name" value="INSIG_fam"/>
</dbReference>
<accession>A0ABR0KUK2</accession>
<feature type="compositionally biased region" description="Polar residues" evidence="7">
    <location>
        <begin position="81"/>
        <end position="96"/>
    </location>
</feature>
<comment type="subcellular location">
    <subcellularLocation>
        <location evidence="1">Endoplasmic reticulum membrane</location>
        <topology evidence="1">Multi-pass membrane protein</topology>
    </subcellularLocation>
</comment>
<feature type="transmembrane region" description="Helical" evidence="8">
    <location>
        <begin position="402"/>
        <end position="422"/>
    </location>
</feature>
<sequence>MSNPRGPDIDQVTQRLTELRTSSPGLPASSEHTTVDMDAGPPLLRPLPRRTFELTPASTESSAPPTPASEPNQEGDLDVKSNATGTGGVTPSRTRSILNLTSSTLFGIYSPTGYDNNRDEPATPWGTGAETPAETPHGTRGNSLDEARPNLLPATSVSNRRPSLRRMSSAHQRHSFKHHYLPLLLRVAALFVVGLAYGGLVTHLHDQRTIVPVQVEGIDQRSWLYLGFWGGAGVASGSLLPWVDELWLRYMGPTTRQEEWEGSARGHRHGKSRGEVESERVGRAEAATEWNLVVRSIGAFLGIAFAIRKLPWQSTLQLSLTLALVNPVIWYLLDRSRPGFVLSSLVALSGTAVLLSINPALVPNPATRPNKALRNATGEGETGAGTGPGGGFVGGWVSYESIGVATWIASVLFCSCVCFGNIGRRLAPKRGL</sequence>
<feature type="compositionally biased region" description="Polar residues" evidence="7">
    <location>
        <begin position="11"/>
        <end position="24"/>
    </location>
</feature>